<dbReference type="InterPro" id="IPR029058">
    <property type="entry name" value="AB_hydrolase_fold"/>
</dbReference>
<reference evidence="1 2" key="1">
    <citation type="submission" date="2021-03" db="EMBL/GenBank/DDBJ databases">
        <title>Winogradskyella sp. nov., isolated from costal sediment.</title>
        <authorList>
            <person name="Gao C."/>
        </authorList>
    </citation>
    <scope>NUCLEOTIDE SEQUENCE [LARGE SCALE GENOMIC DNA]</scope>
    <source>
        <strain evidence="1 2">DF17</strain>
    </source>
</reference>
<dbReference type="Pfam" id="PF00756">
    <property type="entry name" value="Esterase"/>
    <property type="match status" value="1"/>
</dbReference>
<keyword evidence="1" id="KW-0378">Hydrolase</keyword>
<dbReference type="Gene3D" id="3.40.50.1820">
    <property type="entry name" value="alpha/beta hydrolase"/>
    <property type="match status" value="1"/>
</dbReference>
<dbReference type="PANTHER" id="PTHR48098:SF6">
    <property type="entry name" value="FERRI-BACILLIBACTIN ESTERASE BESA"/>
    <property type="match status" value="1"/>
</dbReference>
<gene>
    <name evidence="1" type="ORF">J4050_02815</name>
</gene>
<keyword evidence="2" id="KW-1185">Reference proteome</keyword>
<dbReference type="GO" id="GO:0016787">
    <property type="term" value="F:hydrolase activity"/>
    <property type="evidence" value="ECO:0007669"/>
    <property type="project" value="UniProtKB-KW"/>
</dbReference>
<dbReference type="RefSeq" id="WP_208152438.1">
    <property type="nucleotide sequence ID" value="NZ_JAGEVF010000002.1"/>
</dbReference>
<organism evidence="1 2">
    <name type="scientific">Winogradskyella pelagia</name>
    <dbReference type="NCBI Taxonomy" id="2819984"/>
    <lineage>
        <taxon>Bacteria</taxon>
        <taxon>Pseudomonadati</taxon>
        <taxon>Bacteroidota</taxon>
        <taxon>Flavobacteriia</taxon>
        <taxon>Flavobacteriales</taxon>
        <taxon>Flavobacteriaceae</taxon>
        <taxon>Winogradskyella</taxon>
    </lineage>
</organism>
<dbReference type="InterPro" id="IPR050583">
    <property type="entry name" value="Mycobacterial_A85_antigen"/>
</dbReference>
<name>A0ABS3T079_9FLAO</name>
<dbReference type="SUPFAM" id="SSF53474">
    <property type="entry name" value="alpha/beta-Hydrolases"/>
    <property type="match status" value="1"/>
</dbReference>
<dbReference type="PROSITE" id="PS51257">
    <property type="entry name" value="PROKAR_LIPOPROTEIN"/>
    <property type="match status" value="1"/>
</dbReference>
<proteinExistence type="predicted"/>
<dbReference type="EMBL" id="JAGEVF010000002">
    <property type="protein sequence ID" value="MBO3115659.1"/>
    <property type="molecule type" value="Genomic_DNA"/>
</dbReference>
<comment type="caution">
    <text evidence="1">The sequence shown here is derived from an EMBL/GenBank/DDBJ whole genome shotgun (WGS) entry which is preliminary data.</text>
</comment>
<dbReference type="InterPro" id="IPR000801">
    <property type="entry name" value="Esterase-like"/>
</dbReference>
<dbReference type="Proteomes" id="UP000676776">
    <property type="component" value="Unassembled WGS sequence"/>
</dbReference>
<evidence type="ECO:0000313" key="1">
    <source>
        <dbReference type="EMBL" id="MBO3115659.1"/>
    </source>
</evidence>
<sequence>MKKWVYIFSVVFVIFSCKNEKEEWNTSLNDLTISEVKFVKLDSAILASGRLFRADSFPSQYITPRPVDIWLPKDYSTNRKYSVLYMHDGQMLFDSTTTWNKQEWKVDEWATQLMGEDKTKDFIVVAVHNIPKIRWKDLFPQKAFEFLDDTIQKKLIEEAVNANMDPEFNGDNYLRFIVDELKPSIDNSYSVHTDKNNTYVMGSSMGGLMSMYAISEYPMIFGGAGCLSTHWVGAAPRKDNPLPEAIFSYMEENFPKAGNHKVYFDYGNKTLDQFYPQYAPRVDRILKAKGYTESNSKNLFFEGTDHSENSWNKRLDQPLLFLLGK</sequence>
<accession>A0ABS3T079</accession>
<evidence type="ECO:0000313" key="2">
    <source>
        <dbReference type="Proteomes" id="UP000676776"/>
    </source>
</evidence>
<protein>
    <submittedName>
        <fullName evidence="1">Alpha/beta hydrolase</fullName>
    </submittedName>
</protein>
<dbReference type="PANTHER" id="PTHR48098">
    <property type="entry name" value="ENTEROCHELIN ESTERASE-RELATED"/>
    <property type="match status" value="1"/>
</dbReference>